<dbReference type="PANTHER" id="PTHR13043:SF1">
    <property type="entry name" value="EXOCYST COMPLEX COMPONENT 2"/>
    <property type="match status" value="1"/>
</dbReference>
<feature type="domain" description="Exocyst complex component EXOC2/Sec5 N-terminal" evidence="6">
    <location>
        <begin position="43"/>
        <end position="878"/>
    </location>
</feature>
<feature type="compositionally biased region" description="Polar residues" evidence="5">
    <location>
        <begin position="885"/>
        <end position="894"/>
    </location>
</feature>
<gene>
    <name evidence="7" type="ORF">FA14DRAFT_14429</name>
</gene>
<name>A0A316VN04_9BASI</name>
<keyword evidence="3 4" id="KW-0268">Exocytosis</keyword>
<evidence type="ECO:0000313" key="8">
    <source>
        <dbReference type="Proteomes" id="UP000245771"/>
    </source>
</evidence>
<sequence length="913" mass="101719">MDEIDEVALLKAYNLDNLQPTVWTEVDHSTSGGAQRDLINDEPDPLGLRGVLPLNRMVDKETIAQVHPSSKTFDPKTFLSTVHPDATFADLNSGNAFLKHSIEQRSEALRILVESNFDKFVAVKATTDGVYREMRESKEGPLHEENEYGIGRLKGILGNASAKADQVFMPVLENNLKAVKLRSTLSVFERSRFFFNLPGSLGEAIEAGKYDQALRDYKRGKYLMESRPGQLLTLTTSNSANLAGLSDVNSNPANAKQHAQQQRVFAKVWDAVEATMQDMRDRLLKQLQEPRRPVEEQEKTIEILQELDIGQDPVAVFLESQHMHIRNLMRKSFDTGIAKVEAASSIEGLVNHGENERAKDLQACVRQLSQPEQSFDRMIGVQGWKAILDLVRLVCETMSQTLPSFWRVIADGKLKTRSSAIQAQARAWATENVEAFVATLVQFFHLTDVSILARQDLSTLPAWVPKSCSMTAGYFLNAILSELNEAVNDLKALKIGTTADTLQNLLVNSSFCFVEVLCQLWQEDAKIFHRLEDWTLNPEEEATTIFLGEVAAFHTNNARTAYQLASTSGKDNAAASANSTTKAVSSSTSSSTSITIPTEFTLRIKATFVDAIYVFLDGLVHLAFSEYNPLDTTTSVSQKLLVDPSTKQRSVIDVKELDTRILLAVTNLSHFTRVIVPGMAKQFHEAFRARMGEDLRTIDEVAVELDKILFSNFIERKSKIVNDIFQKGILESGIEWNKLPKPAEVHAYIYEALLALVQIHAQVRAVAKPLVARTIRTLLEQLASIVLESFGNIDRFGMGGMLQATLEIEFVHQTLAVYVTPNSEKILKQIYETISQKYVRQSGAKGEEENASLQTELESVKRILVASRKATALEFLCFRKPRETATPSTAPAGQSQGGVEREKTLNVNPGRKR</sequence>
<evidence type="ECO:0000256" key="1">
    <source>
        <dbReference type="ARBA" id="ARBA00010578"/>
    </source>
</evidence>
<evidence type="ECO:0000256" key="4">
    <source>
        <dbReference type="RuleBase" id="RU365069"/>
    </source>
</evidence>
<protein>
    <recommendedName>
        <fullName evidence="4">Exocyst complex component SEC5</fullName>
    </recommendedName>
</protein>
<comment type="function">
    <text evidence="4">Component of the exocyst complex involved in the docking of exocytic vesicles with fusion sites on the plasma membrane.</text>
</comment>
<evidence type="ECO:0000256" key="2">
    <source>
        <dbReference type="ARBA" id="ARBA00022448"/>
    </source>
</evidence>
<dbReference type="GO" id="GO:0006887">
    <property type="term" value="P:exocytosis"/>
    <property type="evidence" value="ECO:0007669"/>
    <property type="project" value="UniProtKB-KW"/>
</dbReference>
<keyword evidence="2 4" id="KW-0813">Transport</keyword>
<dbReference type="GO" id="GO:0006893">
    <property type="term" value="P:Golgi to plasma membrane transport"/>
    <property type="evidence" value="ECO:0007669"/>
    <property type="project" value="UniProtKB-UniRule"/>
</dbReference>
<evidence type="ECO:0000259" key="6">
    <source>
        <dbReference type="Pfam" id="PF15469"/>
    </source>
</evidence>
<dbReference type="STRING" id="1280837.A0A316VN04"/>
<dbReference type="Proteomes" id="UP000245771">
    <property type="component" value="Unassembled WGS sequence"/>
</dbReference>
<proteinExistence type="inferred from homology"/>
<comment type="similarity">
    <text evidence="1 4">Belongs to the SEC5 family.</text>
</comment>
<feature type="region of interest" description="Disordered" evidence="5">
    <location>
        <begin position="884"/>
        <end position="913"/>
    </location>
</feature>
<dbReference type="GeneID" id="37019022"/>
<evidence type="ECO:0000256" key="3">
    <source>
        <dbReference type="ARBA" id="ARBA00022483"/>
    </source>
</evidence>
<evidence type="ECO:0000256" key="5">
    <source>
        <dbReference type="SAM" id="MobiDB-lite"/>
    </source>
</evidence>
<dbReference type="AlphaFoldDB" id="A0A316VN04"/>
<dbReference type="PANTHER" id="PTHR13043">
    <property type="entry name" value="EXOCYST COMPLEX COMPONENT SEC5"/>
    <property type="match status" value="1"/>
</dbReference>
<accession>A0A316VN04</accession>
<dbReference type="InParanoid" id="A0A316VN04"/>
<comment type="subunit">
    <text evidence="4">Component of the exocyst complex.</text>
</comment>
<dbReference type="RefSeq" id="XP_025357783.1">
    <property type="nucleotide sequence ID" value="XM_025497241.1"/>
</dbReference>
<dbReference type="EMBL" id="KZ819602">
    <property type="protein sequence ID" value="PWN37481.1"/>
    <property type="molecule type" value="Genomic_DNA"/>
</dbReference>
<organism evidence="7 8">
    <name type="scientific">Meira miltonrushii</name>
    <dbReference type="NCBI Taxonomy" id="1280837"/>
    <lineage>
        <taxon>Eukaryota</taxon>
        <taxon>Fungi</taxon>
        <taxon>Dikarya</taxon>
        <taxon>Basidiomycota</taxon>
        <taxon>Ustilaginomycotina</taxon>
        <taxon>Exobasidiomycetes</taxon>
        <taxon>Exobasidiales</taxon>
        <taxon>Brachybasidiaceae</taxon>
        <taxon>Meira</taxon>
    </lineage>
</organism>
<dbReference type="GO" id="GO:0000145">
    <property type="term" value="C:exocyst"/>
    <property type="evidence" value="ECO:0007669"/>
    <property type="project" value="UniProtKB-UniRule"/>
</dbReference>
<keyword evidence="4" id="KW-0653">Protein transport</keyword>
<dbReference type="GO" id="GO:0015031">
    <property type="term" value="P:protein transport"/>
    <property type="evidence" value="ECO:0007669"/>
    <property type="project" value="UniProtKB-KW"/>
</dbReference>
<dbReference type="OrthoDB" id="26242at2759"/>
<keyword evidence="8" id="KW-1185">Reference proteome</keyword>
<reference evidence="7 8" key="1">
    <citation type="journal article" date="2018" name="Mol. Biol. Evol.">
        <title>Broad Genomic Sampling Reveals a Smut Pathogenic Ancestry of the Fungal Clade Ustilaginomycotina.</title>
        <authorList>
            <person name="Kijpornyongpan T."/>
            <person name="Mondo S.J."/>
            <person name="Barry K."/>
            <person name="Sandor L."/>
            <person name="Lee J."/>
            <person name="Lipzen A."/>
            <person name="Pangilinan J."/>
            <person name="LaButti K."/>
            <person name="Hainaut M."/>
            <person name="Henrissat B."/>
            <person name="Grigoriev I.V."/>
            <person name="Spatafora J.W."/>
            <person name="Aime M.C."/>
        </authorList>
    </citation>
    <scope>NUCLEOTIDE SEQUENCE [LARGE SCALE GENOMIC DNA]</scope>
    <source>
        <strain evidence="7 8">MCA 3882</strain>
    </source>
</reference>
<evidence type="ECO:0000313" key="7">
    <source>
        <dbReference type="EMBL" id="PWN37481.1"/>
    </source>
</evidence>
<dbReference type="Pfam" id="PF15469">
    <property type="entry name" value="Sec5"/>
    <property type="match status" value="1"/>
</dbReference>
<dbReference type="InterPro" id="IPR039481">
    <property type="entry name" value="EXOC2/Sec5_N_dom"/>
</dbReference>
<dbReference type="InterPro" id="IPR029175">
    <property type="entry name" value="EXOC2/Sec5"/>
</dbReference>